<feature type="coiled-coil region" evidence="1">
    <location>
        <begin position="164"/>
        <end position="207"/>
    </location>
</feature>
<protein>
    <submittedName>
        <fullName evidence="2">Uncharacterized protein</fullName>
    </submittedName>
</protein>
<dbReference type="AlphaFoldDB" id="A0A0G1JRP9"/>
<dbReference type="EMBL" id="LCHM01000013">
    <property type="protein sequence ID" value="KKT38124.1"/>
    <property type="molecule type" value="Genomic_DNA"/>
</dbReference>
<gene>
    <name evidence="2" type="ORF">UW22_C0013G0011</name>
</gene>
<keyword evidence="1" id="KW-0175">Coiled coil</keyword>
<evidence type="ECO:0000313" key="2">
    <source>
        <dbReference type="EMBL" id="KKT38124.1"/>
    </source>
</evidence>
<sequence length="305" mass="35180">MPRTRKDPTVSEKNTKTDILSAYHALLSEINAGSDEPFHTPEEDAVIDTATKETVEKLTSDLSNLKLTLNKTITDLTERLTGEAERFATIQRAIDIAQKDVLHIQKIKITAVTLQRMIELQKEKEALFEKEMAEKQRTWDEEQRIYEESAKRGRTRGEEEYRYEQELLKKRDADERTEEKLERERQNAQEKEAKMQMIKELEDLRKKTVGFPVETEKAVKEAVGKALTETRKDFETEKQFTASQHESGMTVAKLKIDTLEQTVKSQLAEITRLRTQFEEATRQVKDIAVAVIEGKKEPAPQKTAN</sequence>
<dbReference type="Proteomes" id="UP000034617">
    <property type="component" value="Unassembled WGS sequence"/>
</dbReference>
<name>A0A0G1JRP9_9BACT</name>
<accession>A0A0G1JRP9</accession>
<evidence type="ECO:0000313" key="3">
    <source>
        <dbReference type="Proteomes" id="UP000034617"/>
    </source>
</evidence>
<comment type="caution">
    <text evidence="2">The sequence shown here is derived from an EMBL/GenBank/DDBJ whole genome shotgun (WGS) entry which is preliminary data.</text>
</comment>
<feature type="coiled-coil region" evidence="1">
    <location>
        <begin position="256"/>
        <end position="283"/>
    </location>
</feature>
<evidence type="ECO:0000256" key="1">
    <source>
        <dbReference type="SAM" id="Coils"/>
    </source>
</evidence>
<reference evidence="2 3" key="1">
    <citation type="journal article" date="2015" name="Nature">
        <title>rRNA introns, odd ribosomes, and small enigmatic genomes across a large radiation of phyla.</title>
        <authorList>
            <person name="Brown C.T."/>
            <person name="Hug L.A."/>
            <person name="Thomas B.C."/>
            <person name="Sharon I."/>
            <person name="Castelle C.J."/>
            <person name="Singh A."/>
            <person name="Wilkins M.J."/>
            <person name="Williams K.H."/>
            <person name="Banfield J.F."/>
        </authorList>
    </citation>
    <scope>NUCLEOTIDE SEQUENCE [LARGE SCALE GENOMIC DNA]</scope>
</reference>
<organism evidence="2 3">
    <name type="scientific">Candidatus Gottesmanbacteria bacterium GW2011_GWB1_44_11c</name>
    <dbReference type="NCBI Taxonomy" id="1618447"/>
    <lineage>
        <taxon>Bacteria</taxon>
        <taxon>Candidatus Gottesmaniibacteriota</taxon>
    </lineage>
</organism>
<proteinExistence type="predicted"/>